<protein>
    <submittedName>
        <fullName evidence="13">Transketolase</fullName>
        <ecNumber evidence="13">2.2.1.1</ecNumber>
    </submittedName>
</protein>
<dbReference type="FunFam" id="3.40.50.970:FF:000129">
    <property type="entry name" value="Transketolase"/>
    <property type="match status" value="1"/>
</dbReference>
<comment type="subunit">
    <text evidence="6">Homodimer.</text>
</comment>
<dbReference type="InterPro" id="IPR020826">
    <property type="entry name" value="Transketolase_BS"/>
</dbReference>
<organism evidence="13 14">
    <name type="scientific">Armatimonas rosea</name>
    <dbReference type="NCBI Taxonomy" id="685828"/>
    <lineage>
        <taxon>Bacteria</taxon>
        <taxon>Bacillati</taxon>
        <taxon>Armatimonadota</taxon>
        <taxon>Armatimonadia</taxon>
        <taxon>Armatimonadales</taxon>
        <taxon>Armatimonadaceae</taxon>
        <taxon>Armatimonas</taxon>
    </lineage>
</organism>
<dbReference type="InterPro" id="IPR029061">
    <property type="entry name" value="THDP-binding"/>
</dbReference>
<proteinExistence type="inferred from homology"/>
<dbReference type="Pfam" id="PF02780">
    <property type="entry name" value="Transketolase_C"/>
    <property type="match status" value="1"/>
</dbReference>
<dbReference type="InterPro" id="IPR005474">
    <property type="entry name" value="Transketolase_N"/>
</dbReference>
<comment type="cofactor">
    <cofactor evidence="3">
        <name>Mg(2+)</name>
        <dbReference type="ChEBI" id="CHEBI:18420"/>
    </cofactor>
</comment>
<keyword evidence="11" id="KW-0786">Thiamine pyrophosphate</keyword>
<accession>A0A7W9WAB8</accession>
<dbReference type="PANTHER" id="PTHR43195">
    <property type="entry name" value="TRANSKETOLASE"/>
    <property type="match status" value="1"/>
</dbReference>
<dbReference type="GO" id="GO:0004802">
    <property type="term" value="F:transketolase activity"/>
    <property type="evidence" value="ECO:0007669"/>
    <property type="project" value="UniProtKB-EC"/>
</dbReference>
<dbReference type="SUPFAM" id="SSF52518">
    <property type="entry name" value="Thiamin diphosphate-binding fold (THDP-binding)"/>
    <property type="match status" value="2"/>
</dbReference>
<keyword evidence="14" id="KW-1185">Reference proteome</keyword>
<feature type="domain" description="Transketolase-like pyrimidine-binding" evidence="12">
    <location>
        <begin position="313"/>
        <end position="476"/>
    </location>
</feature>
<dbReference type="SMART" id="SM00861">
    <property type="entry name" value="Transket_pyr"/>
    <property type="match status" value="1"/>
</dbReference>
<comment type="cofactor">
    <cofactor evidence="4">
        <name>thiamine diphosphate</name>
        <dbReference type="ChEBI" id="CHEBI:58937"/>
    </cofactor>
</comment>
<evidence type="ECO:0000256" key="11">
    <source>
        <dbReference type="ARBA" id="ARBA00023052"/>
    </source>
</evidence>
<evidence type="ECO:0000256" key="7">
    <source>
        <dbReference type="ARBA" id="ARBA00022679"/>
    </source>
</evidence>
<dbReference type="GO" id="GO:0005737">
    <property type="term" value="C:cytoplasm"/>
    <property type="evidence" value="ECO:0007669"/>
    <property type="project" value="UniProtKB-ARBA"/>
</dbReference>
<gene>
    <name evidence="13" type="ORF">HNQ39_005282</name>
</gene>
<dbReference type="SUPFAM" id="SSF52922">
    <property type="entry name" value="TK C-terminal domain-like"/>
    <property type="match status" value="1"/>
</dbReference>
<sequence>MADANELQLFNDLARQLRADSIRCTTAAGSGHPTSGMSAADLMAVLQAKYQRYDYNNPEHPNNDHLIFSKGHACPVLYAMYRAAEAITDEDLLSLRKFGSIYEGHPTPIIPHIDAATGSLGQGLAIAVGVAIAGKHIEKLPYKVWCLLGDSEMAEGSNYEALMVASEQGLDNLIAIVDVNKLGQRGETALGHDMATYAARVSAFGWKVLIVDGHNVAEIDEAYAEAVKHTGSPVCILAKTEKGGGVSWLAGAPGWHGKALKPDEAEKALAELAQAGPIAGYTVKPQLPEDLTPAPFTGDAPLVLPSYEVGTKVAVRKAYGDTLAALGKSRGNLFAVDAEVGNSTYTESLGKVAPERLFQVYIAEQVMVGVAQGLDVQNKNTFAATFAAFFCRAYDQIRMGAISGAKLRLVGTHAGVSIGEDGASQMALEDLAMMRSIHGSTVLYPSDAVSCAHLMSLMADYDGIAYLRATREATAVIYPATETFEIGGSKTLREGTTATVIAAGITLIEALQAADTLASEGINIRVIDLYSIKPVDEAAILKAATETEHLIVVEDHWPEGGLGDVVAATLTKNCVAPKKFSHLAIPQMPRSGKPDELLAAYGIDSHAIIKVVKG</sequence>
<keyword evidence="9" id="KW-0106">Calcium</keyword>
<comment type="cofactor">
    <cofactor evidence="2">
        <name>Mn(2+)</name>
        <dbReference type="ChEBI" id="CHEBI:29035"/>
    </cofactor>
</comment>
<evidence type="ECO:0000259" key="12">
    <source>
        <dbReference type="SMART" id="SM00861"/>
    </source>
</evidence>
<dbReference type="Pfam" id="PF00456">
    <property type="entry name" value="Transketolase_N"/>
    <property type="match status" value="1"/>
</dbReference>
<keyword evidence="8" id="KW-0479">Metal-binding</keyword>
<comment type="caution">
    <text evidence="13">The sequence shown here is derived from an EMBL/GenBank/DDBJ whole genome shotgun (WGS) entry which is preliminary data.</text>
</comment>
<dbReference type="Pfam" id="PF02779">
    <property type="entry name" value="Transket_pyr"/>
    <property type="match status" value="1"/>
</dbReference>
<dbReference type="Gene3D" id="3.40.50.970">
    <property type="match status" value="2"/>
</dbReference>
<dbReference type="InterPro" id="IPR005475">
    <property type="entry name" value="Transketolase-like_Pyr-bd"/>
</dbReference>
<dbReference type="CDD" id="cd02012">
    <property type="entry name" value="TPP_TK"/>
    <property type="match status" value="1"/>
</dbReference>
<dbReference type="InterPro" id="IPR033248">
    <property type="entry name" value="Transketolase_C"/>
</dbReference>
<comment type="cofactor">
    <cofactor evidence="1">
        <name>Ca(2+)</name>
        <dbReference type="ChEBI" id="CHEBI:29108"/>
    </cofactor>
</comment>
<evidence type="ECO:0000256" key="2">
    <source>
        <dbReference type="ARBA" id="ARBA00001936"/>
    </source>
</evidence>
<dbReference type="Gene3D" id="3.40.50.920">
    <property type="match status" value="1"/>
</dbReference>
<dbReference type="RefSeq" id="WP_184203541.1">
    <property type="nucleotide sequence ID" value="NZ_JACHGW010000007.1"/>
</dbReference>
<dbReference type="Proteomes" id="UP000520814">
    <property type="component" value="Unassembled WGS sequence"/>
</dbReference>
<dbReference type="GO" id="GO:0046872">
    <property type="term" value="F:metal ion binding"/>
    <property type="evidence" value="ECO:0007669"/>
    <property type="project" value="UniProtKB-KW"/>
</dbReference>
<evidence type="ECO:0000256" key="4">
    <source>
        <dbReference type="ARBA" id="ARBA00001964"/>
    </source>
</evidence>
<keyword evidence="10" id="KW-0460">Magnesium</keyword>
<evidence type="ECO:0000256" key="6">
    <source>
        <dbReference type="ARBA" id="ARBA00011738"/>
    </source>
</evidence>
<dbReference type="CDD" id="cd07033">
    <property type="entry name" value="TPP_PYR_DXS_TK_like"/>
    <property type="match status" value="1"/>
</dbReference>
<dbReference type="PROSITE" id="PS00802">
    <property type="entry name" value="TRANSKETOLASE_2"/>
    <property type="match status" value="1"/>
</dbReference>
<dbReference type="EC" id="2.2.1.1" evidence="13"/>
<dbReference type="InterPro" id="IPR051424">
    <property type="entry name" value="Transketolase-like"/>
</dbReference>
<dbReference type="PANTHER" id="PTHR43195:SF1">
    <property type="entry name" value="FI06132P-RELATED"/>
    <property type="match status" value="1"/>
</dbReference>
<comment type="similarity">
    <text evidence="5">Belongs to the transketolase family.</text>
</comment>
<evidence type="ECO:0000256" key="1">
    <source>
        <dbReference type="ARBA" id="ARBA00001913"/>
    </source>
</evidence>
<evidence type="ECO:0000256" key="3">
    <source>
        <dbReference type="ARBA" id="ARBA00001946"/>
    </source>
</evidence>
<name>A0A7W9WAB8_ARMRO</name>
<evidence type="ECO:0000256" key="10">
    <source>
        <dbReference type="ARBA" id="ARBA00022842"/>
    </source>
</evidence>
<evidence type="ECO:0000313" key="14">
    <source>
        <dbReference type="Proteomes" id="UP000520814"/>
    </source>
</evidence>
<dbReference type="InterPro" id="IPR009014">
    <property type="entry name" value="Transketo_C/PFOR_II"/>
</dbReference>
<reference evidence="13 14" key="1">
    <citation type="submission" date="2020-08" db="EMBL/GenBank/DDBJ databases">
        <title>Genomic Encyclopedia of Type Strains, Phase IV (KMG-IV): sequencing the most valuable type-strain genomes for metagenomic binning, comparative biology and taxonomic classification.</title>
        <authorList>
            <person name="Goeker M."/>
        </authorList>
    </citation>
    <scope>NUCLEOTIDE SEQUENCE [LARGE SCALE GENOMIC DNA]</scope>
    <source>
        <strain evidence="13 14">DSM 23562</strain>
    </source>
</reference>
<keyword evidence="7 13" id="KW-0808">Transferase</keyword>
<dbReference type="AlphaFoldDB" id="A0A7W9WAB8"/>
<dbReference type="EMBL" id="JACHGW010000007">
    <property type="protein sequence ID" value="MBB6053447.1"/>
    <property type="molecule type" value="Genomic_DNA"/>
</dbReference>
<dbReference type="NCBIfam" id="NF004559">
    <property type="entry name" value="PRK05899.2-5"/>
    <property type="match status" value="1"/>
</dbReference>
<evidence type="ECO:0000313" key="13">
    <source>
        <dbReference type="EMBL" id="MBB6053447.1"/>
    </source>
</evidence>
<dbReference type="GO" id="GO:0030976">
    <property type="term" value="F:thiamine pyrophosphate binding"/>
    <property type="evidence" value="ECO:0007669"/>
    <property type="project" value="TreeGrafter"/>
</dbReference>
<evidence type="ECO:0000256" key="8">
    <source>
        <dbReference type="ARBA" id="ARBA00022723"/>
    </source>
</evidence>
<evidence type="ECO:0000256" key="9">
    <source>
        <dbReference type="ARBA" id="ARBA00022837"/>
    </source>
</evidence>
<evidence type="ECO:0000256" key="5">
    <source>
        <dbReference type="ARBA" id="ARBA00007131"/>
    </source>
</evidence>